<feature type="transmembrane region" description="Helical" evidence="1">
    <location>
        <begin position="33"/>
        <end position="53"/>
    </location>
</feature>
<dbReference type="RefSeq" id="WP_012904761.1">
    <property type="nucleotide sequence ID" value="NZ_CAJTBI010000013.1"/>
</dbReference>
<dbReference type="EMBL" id="CP038008">
    <property type="protein sequence ID" value="QBY31631.1"/>
    <property type="molecule type" value="Genomic_DNA"/>
</dbReference>
<organism evidence="2">
    <name type="scientific">Citrobacter rodentium</name>
    <dbReference type="NCBI Taxonomy" id="67825"/>
    <lineage>
        <taxon>Bacteria</taxon>
        <taxon>Pseudomonadati</taxon>
        <taxon>Pseudomonadota</taxon>
        <taxon>Gammaproteobacteria</taxon>
        <taxon>Enterobacterales</taxon>
        <taxon>Enterobacteriaceae</taxon>
        <taxon>Citrobacter</taxon>
    </lineage>
</organism>
<feature type="transmembrane region" description="Helical" evidence="1">
    <location>
        <begin position="108"/>
        <end position="132"/>
    </location>
</feature>
<protein>
    <submittedName>
        <fullName evidence="2">DUF2569 domain-containing protein</fullName>
    </submittedName>
</protein>
<keyword evidence="1" id="KW-0472">Membrane</keyword>
<feature type="transmembrane region" description="Helical" evidence="1">
    <location>
        <begin position="138"/>
        <end position="156"/>
    </location>
</feature>
<keyword evidence="1" id="KW-1133">Transmembrane helix</keyword>
<evidence type="ECO:0000313" key="2">
    <source>
        <dbReference type="EMBL" id="QBY31631.1"/>
    </source>
</evidence>
<name>A0A482PLL1_CITRO</name>
<reference evidence="2" key="1">
    <citation type="submission" date="2019-03" db="EMBL/GenBank/DDBJ databases">
        <title>Complete genome sequence of enteropathogenic Citrobacter rodentium strain DBS100.</title>
        <authorList>
            <person name="Popov G."/>
            <person name="Fiebig A."/>
            <person name="Shideler S."/>
            <person name="Coombes B."/>
            <person name="Savchenko A."/>
        </authorList>
    </citation>
    <scope>NUCLEOTIDE SEQUENCE</scope>
    <source>
        <strain evidence="2">DBS100</strain>
    </source>
</reference>
<dbReference type="OMA" id="AVWIPYF"/>
<accession>A0A482PLL1</accession>
<dbReference type="InterPro" id="IPR019690">
    <property type="entry name" value="DUF2569"/>
</dbReference>
<dbReference type="AlphaFoldDB" id="A0A482PLL1"/>
<dbReference type="Pfam" id="PF10754">
    <property type="entry name" value="DUF2569"/>
    <property type="match status" value="1"/>
</dbReference>
<keyword evidence="1" id="KW-0812">Transmembrane</keyword>
<evidence type="ECO:0000256" key="1">
    <source>
        <dbReference type="SAM" id="Phobius"/>
    </source>
</evidence>
<gene>
    <name evidence="2" type="ORF">E2R62_24295</name>
</gene>
<sequence length="168" mass="19270">MKWGCIKCGVEIPQHTEYCSECEDKQFTKIGGFLYLPLLGLFITALSHLVASYESFKYLVDNFYHLFFDAKLFFIGTFTISLVVFLAAAWVISVFLRKKKSLPKLYIGLMLLLIVLTALNTWMLSVLIPGIYIGSEELVPLLRLIISACIWIPYFLKSVRVKRTFINP</sequence>
<proteinExistence type="predicted"/>
<feature type="transmembrane region" description="Helical" evidence="1">
    <location>
        <begin position="73"/>
        <end position="96"/>
    </location>
</feature>